<dbReference type="STRING" id="118060.ATZ35_02225"/>
<dbReference type="Pfam" id="PF09954">
    <property type="entry name" value="DUF2188"/>
    <property type="match status" value="1"/>
</dbReference>
<dbReference type="KEGG" id="erx:ATZ35_02225"/>
<reference evidence="3" key="1">
    <citation type="submission" date="2015-12" db="EMBL/GenBank/DDBJ databases">
        <authorList>
            <person name="Lauer A."/>
            <person name="Humrighouse B."/>
            <person name="Loparev V."/>
            <person name="Shewmaker P.L."/>
            <person name="Whitney A.M."/>
            <person name="McLaughlin R.W."/>
        </authorList>
    </citation>
    <scope>NUCLEOTIDE SEQUENCE [LARGE SCALE GENOMIC DNA]</scope>
    <source>
        <strain evidence="3">LMG 26678</strain>
    </source>
</reference>
<name>A0A0U2VNF5_9ENTE</name>
<accession>A0A0U2VNF5</accession>
<feature type="compositionally biased region" description="Basic and acidic residues" evidence="1">
    <location>
        <begin position="53"/>
        <end position="75"/>
    </location>
</feature>
<feature type="region of interest" description="Disordered" evidence="1">
    <location>
        <begin position="53"/>
        <end position="78"/>
    </location>
</feature>
<dbReference type="EMBL" id="CP013655">
    <property type="protein sequence ID" value="ALS36015.1"/>
    <property type="molecule type" value="Genomic_DNA"/>
</dbReference>
<keyword evidence="3" id="KW-1185">Reference proteome</keyword>
<gene>
    <name evidence="2" type="ORF">ATZ35_02225</name>
</gene>
<evidence type="ECO:0008006" key="4">
    <source>
        <dbReference type="Google" id="ProtNLM"/>
    </source>
</evidence>
<dbReference type="InterPro" id="IPR018691">
    <property type="entry name" value="DUF2188"/>
</dbReference>
<evidence type="ECO:0000256" key="1">
    <source>
        <dbReference type="SAM" id="MobiDB-lite"/>
    </source>
</evidence>
<dbReference type="AlphaFoldDB" id="A0A0U2VNF5"/>
<evidence type="ECO:0000313" key="3">
    <source>
        <dbReference type="Proteomes" id="UP000067523"/>
    </source>
</evidence>
<proteinExistence type="predicted"/>
<dbReference type="Proteomes" id="UP000067523">
    <property type="component" value="Chromosome"/>
</dbReference>
<organism evidence="2 3">
    <name type="scientific">Enterococcus rotai</name>
    <dbReference type="NCBI Taxonomy" id="118060"/>
    <lineage>
        <taxon>Bacteria</taxon>
        <taxon>Bacillati</taxon>
        <taxon>Bacillota</taxon>
        <taxon>Bacilli</taxon>
        <taxon>Lactobacillales</taxon>
        <taxon>Enterococcaceae</taxon>
        <taxon>Enterococcus</taxon>
    </lineage>
</organism>
<evidence type="ECO:0000313" key="2">
    <source>
        <dbReference type="EMBL" id="ALS36015.1"/>
    </source>
</evidence>
<dbReference type="RefSeq" id="WP_208929220.1">
    <property type="nucleotide sequence ID" value="NZ_CP013655.1"/>
</dbReference>
<sequence length="144" mass="16640">MPWDLKDYPSSFKNFEPLLKKKAIEIANALVSEGYPDDRAIPIAISQSKRWLDEATDTEKADFKKATDPKKTDKHGTKKINTDLLDNDVLVYYQENRWYVQTKHAEKAVDSFETKEQAMERAKEIAKNKDSNVIAYKKDEEPNA</sequence>
<protein>
    <recommendedName>
        <fullName evidence="4">DUF2188 domain-containing protein</fullName>
    </recommendedName>
</protein>